<dbReference type="EMBL" id="AP018216">
    <property type="protein sequence ID" value="BAY70071.1"/>
    <property type="molecule type" value="Genomic_DNA"/>
</dbReference>
<protein>
    <submittedName>
        <fullName evidence="1">Uncharacterized protein</fullName>
    </submittedName>
</protein>
<name>A0A1Z4KM57_ANAVA</name>
<sequence>MLSNLALIREFITQSIDKKEVLLANSALQAQMVYKSNQLIAKKEGIIATTQLNSHPSDFLIASPSSYWDVMNETLADYSYICTGEVDKLGFYKYQQCSVPEGYQLRCTTSVNLWQNWWKYRKTAFNSGIPLDILIRTRDSWYGIKDLFISDGLIYIKTLVSEMTVHSNDLVIWLSKNELESQVS</sequence>
<evidence type="ECO:0000313" key="1">
    <source>
        <dbReference type="EMBL" id="BAY70071.1"/>
    </source>
</evidence>
<dbReference type="AlphaFoldDB" id="A0A1Z4KM57"/>
<organism evidence="1 2">
    <name type="scientific">Trichormus variabilis NIES-23</name>
    <dbReference type="NCBI Taxonomy" id="1973479"/>
    <lineage>
        <taxon>Bacteria</taxon>
        <taxon>Bacillati</taxon>
        <taxon>Cyanobacteriota</taxon>
        <taxon>Cyanophyceae</taxon>
        <taxon>Nostocales</taxon>
        <taxon>Nostocaceae</taxon>
        <taxon>Trichormus</taxon>
    </lineage>
</organism>
<dbReference type="Proteomes" id="UP000217507">
    <property type="component" value="Chromosome"/>
</dbReference>
<reference evidence="1 2" key="1">
    <citation type="submission" date="2017-06" db="EMBL/GenBank/DDBJ databases">
        <title>Genome sequencing of cyanobaciteial culture collection at National Institute for Environmental Studies (NIES).</title>
        <authorList>
            <person name="Hirose Y."/>
            <person name="Shimura Y."/>
            <person name="Fujisawa T."/>
            <person name="Nakamura Y."/>
            <person name="Kawachi M."/>
        </authorList>
    </citation>
    <scope>NUCLEOTIDE SEQUENCE [LARGE SCALE GENOMIC DNA]</scope>
    <source>
        <strain evidence="1 2">NIES-23</strain>
    </source>
</reference>
<proteinExistence type="predicted"/>
<evidence type="ECO:0000313" key="2">
    <source>
        <dbReference type="Proteomes" id="UP000217507"/>
    </source>
</evidence>
<gene>
    <name evidence="1" type="ORF">NIES23_28710</name>
</gene>
<accession>A0A1Z4KM57</accession>